<gene>
    <name evidence="1" type="ORF">C7446_1423</name>
</gene>
<dbReference type="RefSeq" id="WP_170150019.1">
    <property type="nucleotide sequence ID" value="NZ_RBIN01000004.1"/>
</dbReference>
<dbReference type="Pfam" id="PF06097">
    <property type="entry name" value="DUF945"/>
    <property type="match status" value="1"/>
</dbReference>
<organism evidence="1 2">
    <name type="scientific">Kushneria sinocarnis</name>
    <dbReference type="NCBI Taxonomy" id="595502"/>
    <lineage>
        <taxon>Bacteria</taxon>
        <taxon>Pseudomonadati</taxon>
        <taxon>Pseudomonadota</taxon>
        <taxon>Gammaproteobacteria</taxon>
        <taxon>Oceanospirillales</taxon>
        <taxon>Halomonadaceae</taxon>
        <taxon>Kushneria</taxon>
    </lineage>
</organism>
<evidence type="ECO:0000313" key="2">
    <source>
        <dbReference type="Proteomes" id="UP000281975"/>
    </source>
</evidence>
<name>A0A420WWV0_9GAMM</name>
<dbReference type="InterPro" id="IPR010352">
    <property type="entry name" value="DUF945"/>
</dbReference>
<dbReference type="Proteomes" id="UP000281975">
    <property type="component" value="Unassembled WGS sequence"/>
</dbReference>
<sequence>MKKRVIGSLVAVAIVLGGAWLGGIAWSRHVFAERLDEVMTRLNASPALSASQQQLERGFLRTHGTLVVTWQQATLAGEPIELVMPWQARHGILATRFSGEADVRGGDDGPRLFADRLSPGERVQLSAVIHHFQRNGELDVTFPERVGMTQGPRRATLAGARLQFEGDEHHLNLKGHFDSLQLADDSGSLALGTGEFSSRRRMANASGEDDEQRIEQLRIEQLQVHSPGALPVTLRGLHWQGHAERRQGLLSYALSSRIEGIRVSQQGLGSLKLNATLDRLGAEAAERFMAGLRRSPASTADDWLGLIEPVESSFLAMLAPSPQLTLSELQVRSPMLDQPIALSGQLTFNGEGVTETRIAELRRPAGMRHFLQRLTGSFTLSHAPPLLALIIGQNPDQNPIEFAISDGELRVNDQPLLPLGRLLSVP</sequence>
<keyword evidence="2" id="KW-1185">Reference proteome</keyword>
<dbReference type="EMBL" id="RBIN01000004">
    <property type="protein sequence ID" value="RKR04221.1"/>
    <property type="molecule type" value="Genomic_DNA"/>
</dbReference>
<evidence type="ECO:0000313" key="1">
    <source>
        <dbReference type="EMBL" id="RKR04221.1"/>
    </source>
</evidence>
<proteinExistence type="predicted"/>
<reference evidence="1 2" key="1">
    <citation type="submission" date="2018-10" db="EMBL/GenBank/DDBJ databases">
        <title>Genomic Encyclopedia of Type Strains, Phase IV (KMG-IV): sequencing the most valuable type-strain genomes for metagenomic binning, comparative biology and taxonomic classification.</title>
        <authorList>
            <person name="Goeker M."/>
        </authorList>
    </citation>
    <scope>NUCLEOTIDE SEQUENCE [LARGE SCALE GENOMIC DNA]</scope>
    <source>
        <strain evidence="1 2">DSM 23229</strain>
    </source>
</reference>
<protein>
    <submittedName>
        <fullName evidence="1">Uncharacterized protein DUF945</fullName>
    </submittedName>
</protein>
<comment type="caution">
    <text evidence="1">The sequence shown here is derived from an EMBL/GenBank/DDBJ whole genome shotgun (WGS) entry which is preliminary data.</text>
</comment>
<accession>A0A420WWV0</accession>
<dbReference type="AlphaFoldDB" id="A0A420WWV0"/>